<protein>
    <submittedName>
        <fullName evidence="1">Uncharacterized protein</fullName>
    </submittedName>
</protein>
<reference evidence="1" key="1">
    <citation type="thesis" date="2020" institute="ProQuest LLC" country="789 East Eisenhower Parkway, Ann Arbor, MI, USA">
        <title>Comparative Genomics and Chromosome Evolution.</title>
        <authorList>
            <person name="Mudd A.B."/>
        </authorList>
    </citation>
    <scope>NUCLEOTIDE SEQUENCE</scope>
    <source>
        <strain evidence="1">HN-11 Male</strain>
        <tissue evidence="1">Kidney and liver</tissue>
    </source>
</reference>
<comment type="caution">
    <text evidence="1">The sequence shown here is derived from an EMBL/GenBank/DDBJ whole genome shotgun (WGS) entry which is preliminary data.</text>
</comment>
<dbReference type="AlphaFoldDB" id="A0A8J6KEE2"/>
<evidence type="ECO:0000313" key="2">
    <source>
        <dbReference type="Proteomes" id="UP000770717"/>
    </source>
</evidence>
<gene>
    <name evidence="1" type="ORF">GDO78_004919</name>
</gene>
<accession>A0A8J6KEE2</accession>
<dbReference type="Proteomes" id="UP000770717">
    <property type="component" value="Unassembled WGS sequence"/>
</dbReference>
<keyword evidence="2" id="KW-1185">Reference proteome</keyword>
<organism evidence="1 2">
    <name type="scientific">Eleutherodactylus coqui</name>
    <name type="common">Puerto Rican coqui</name>
    <dbReference type="NCBI Taxonomy" id="57060"/>
    <lineage>
        <taxon>Eukaryota</taxon>
        <taxon>Metazoa</taxon>
        <taxon>Chordata</taxon>
        <taxon>Craniata</taxon>
        <taxon>Vertebrata</taxon>
        <taxon>Euteleostomi</taxon>
        <taxon>Amphibia</taxon>
        <taxon>Batrachia</taxon>
        <taxon>Anura</taxon>
        <taxon>Neobatrachia</taxon>
        <taxon>Hyloidea</taxon>
        <taxon>Eleutherodactylidae</taxon>
        <taxon>Eleutherodactylinae</taxon>
        <taxon>Eleutherodactylus</taxon>
        <taxon>Eleutherodactylus</taxon>
    </lineage>
</organism>
<sequence length="133" mass="15453">MGELMSYLEGRIVEFVVAHNSLMDTHNKVEYDIAAIKLKLAELEDRSRRNNIRFRNILEPIRGSQLREFPHKPKIFQIAFNRILFSPISHRREFKKFTKIKKKKENPPTNGVSCCISNLQNGVTRSISSPKEA</sequence>
<name>A0A8J6KEE2_ELECQ</name>
<dbReference type="EMBL" id="WNTK01000002">
    <property type="protein sequence ID" value="KAG9488630.1"/>
    <property type="molecule type" value="Genomic_DNA"/>
</dbReference>
<evidence type="ECO:0000313" key="1">
    <source>
        <dbReference type="EMBL" id="KAG9488630.1"/>
    </source>
</evidence>
<proteinExistence type="predicted"/>